<evidence type="ECO:0000256" key="5">
    <source>
        <dbReference type="ARBA" id="ARBA00023136"/>
    </source>
</evidence>
<evidence type="ECO:0000259" key="7">
    <source>
        <dbReference type="Pfam" id="PF00350"/>
    </source>
</evidence>
<evidence type="ECO:0000256" key="3">
    <source>
        <dbReference type="ARBA" id="ARBA00022801"/>
    </source>
</evidence>
<dbReference type="Gene3D" id="3.40.50.300">
    <property type="entry name" value="P-loop containing nucleotide triphosphate hydrolases"/>
    <property type="match status" value="1"/>
</dbReference>
<comment type="subcellular location">
    <subcellularLocation>
        <location evidence="1">Membrane</location>
    </subcellularLocation>
</comment>
<evidence type="ECO:0000256" key="4">
    <source>
        <dbReference type="ARBA" id="ARBA00023134"/>
    </source>
</evidence>
<evidence type="ECO:0000313" key="9">
    <source>
        <dbReference type="Proteomes" id="UP000310168"/>
    </source>
</evidence>
<dbReference type="InterPro" id="IPR045063">
    <property type="entry name" value="Dynamin_N"/>
</dbReference>
<dbReference type="EMBL" id="SJDU01000189">
    <property type="protein sequence ID" value="TKZ34542.1"/>
    <property type="molecule type" value="Genomic_DNA"/>
</dbReference>
<dbReference type="Pfam" id="PF00350">
    <property type="entry name" value="Dynamin_N"/>
    <property type="match status" value="1"/>
</dbReference>
<reference evidence="8 9" key="1">
    <citation type="journal article" date="2019" name="Anaerobe">
        <title>Brachyspira catarrhinii sp. nov., an anaerobic intestinal spirochaete isolated from vervet monkeys may have been misidentified as Brachyspira aalborgi in previous studies.</title>
        <authorList>
            <person name="Phillips N.D."/>
            <person name="La T."/>
            <person name="Hampson D.J."/>
        </authorList>
    </citation>
    <scope>NUCLEOTIDE SEQUENCE [LARGE SCALE GENOMIC DNA]</scope>
    <source>
        <strain evidence="8 9">Z12</strain>
    </source>
</reference>
<keyword evidence="3" id="KW-0378">Hydrolase</keyword>
<organism evidence="8 9">
    <name type="scientific">Brachyspira catarrhinii</name>
    <dbReference type="NCBI Taxonomy" id="2528966"/>
    <lineage>
        <taxon>Bacteria</taxon>
        <taxon>Pseudomonadati</taxon>
        <taxon>Spirochaetota</taxon>
        <taxon>Spirochaetia</taxon>
        <taxon>Brachyspirales</taxon>
        <taxon>Brachyspiraceae</taxon>
        <taxon>Brachyspira</taxon>
    </lineage>
</organism>
<protein>
    <recommendedName>
        <fullName evidence="7">Dynamin N-terminal domain-containing protein</fullName>
    </recommendedName>
</protein>
<feature type="coiled-coil region" evidence="6">
    <location>
        <begin position="397"/>
        <end position="428"/>
    </location>
</feature>
<keyword evidence="2" id="KW-0547">Nucleotide-binding</keyword>
<proteinExistence type="predicted"/>
<evidence type="ECO:0000256" key="2">
    <source>
        <dbReference type="ARBA" id="ARBA00022741"/>
    </source>
</evidence>
<dbReference type="SUPFAM" id="SSF52540">
    <property type="entry name" value="P-loop containing nucleoside triphosphate hydrolases"/>
    <property type="match status" value="1"/>
</dbReference>
<comment type="caution">
    <text evidence="8">The sequence shown here is derived from an EMBL/GenBank/DDBJ whole genome shotgun (WGS) entry which is preliminary data.</text>
</comment>
<dbReference type="PANTHER" id="PTHR10465">
    <property type="entry name" value="TRANSMEMBRANE GTPASE FZO1"/>
    <property type="match status" value="1"/>
</dbReference>
<evidence type="ECO:0000256" key="1">
    <source>
        <dbReference type="ARBA" id="ARBA00004370"/>
    </source>
</evidence>
<feature type="domain" description="Dynamin N-terminal" evidence="7">
    <location>
        <begin position="73"/>
        <end position="270"/>
    </location>
</feature>
<feature type="coiled-coil region" evidence="6">
    <location>
        <begin position="20"/>
        <end position="47"/>
    </location>
</feature>
<keyword evidence="9" id="KW-1185">Reference proteome</keyword>
<evidence type="ECO:0000313" key="8">
    <source>
        <dbReference type="EMBL" id="TKZ34542.1"/>
    </source>
</evidence>
<accession>A0ABY2TQF2</accession>
<dbReference type="Proteomes" id="UP000310168">
    <property type="component" value="Unassembled WGS sequence"/>
</dbReference>
<evidence type="ECO:0000256" key="6">
    <source>
        <dbReference type="SAM" id="Coils"/>
    </source>
</evidence>
<keyword evidence="5" id="KW-0472">Membrane</keyword>
<keyword evidence="6" id="KW-0175">Coiled coil</keyword>
<name>A0ABY2TQF2_9SPIR</name>
<dbReference type="PANTHER" id="PTHR10465:SF0">
    <property type="entry name" value="SARCALUMENIN"/>
    <property type="match status" value="1"/>
</dbReference>
<gene>
    <name evidence="8" type="ORF">EZH24_07650</name>
</gene>
<dbReference type="InterPro" id="IPR027417">
    <property type="entry name" value="P-loop_NTPase"/>
</dbReference>
<keyword evidence="4" id="KW-0342">GTP-binding</keyword>
<sequence>MLYYNKYSKLIFILENSMTLDTLNKEVERQKRKIADIEEAINKVEKELGEDLSAEKRDIKDQKEFLEDPGLQIAIVGTIKAGKSTFINALFEDYIASTEVTPETASLTKFKYSDQNRLIVKFYNREEWNKLWKSVEESENRSKNRIFREEYDSLHSNEIESSYIGRSDEIINVSDINELKEKVKKYTSKQSREHYFVKELIVELNNPRVPKNVTIVDTPGLNDVVEYRSNITKDYIKRANVVIVCVNSTNSLTNEDYLTLTKVFENAGDDLYKIIILGTKIDMLNKTQEDWKKLHDNWKNYLKDYYKDESLLNKNIIGISSFIHSNLLDMKKSSNYDNEEALFAILKLAKNYGINVSMMNPNSILENADKIKEYTNIDKVHSLMTIDILSKGIEIAMSDLERRYNSMITNINNKAQELNLANEESRKTLDMDVEEKEAFKLAKNEEIKLIEKTMDSLTKAFEDIKSKWLEQNEKLKRAIRS</sequence>
<dbReference type="InterPro" id="IPR027094">
    <property type="entry name" value="Mitofusin_fam"/>
</dbReference>